<dbReference type="PANTHER" id="PTHR47597:SF1">
    <property type="entry name" value="IS A MEMBER OF THE PF|00364 BIOTIN-REQUIRING ENZYMES FAMILY-RELATED"/>
    <property type="match status" value="1"/>
</dbReference>
<dbReference type="Gene3D" id="2.40.50.100">
    <property type="match status" value="1"/>
</dbReference>
<dbReference type="InterPro" id="IPR011053">
    <property type="entry name" value="Single_hybrid_motif"/>
</dbReference>
<proteinExistence type="predicted"/>
<dbReference type="SUPFAM" id="SSF51230">
    <property type="entry name" value="Single hybrid motif"/>
    <property type="match status" value="1"/>
</dbReference>
<protein>
    <recommendedName>
        <fullName evidence="2">Lipoyl-binding domain-containing protein</fullName>
    </recommendedName>
</protein>
<name>A0ABC8U981_9AQUA</name>
<dbReference type="CDD" id="cd06850">
    <property type="entry name" value="biotinyl_domain"/>
    <property type="match status" value="1"/>
</dbReference>
<dbReference type="InterPro" id="IPR000089">
    <property type="entry name" value="Biotin_lipoyl"/>
</dbReference>
<keyword evidence="4" id="KW-1185">Reference proteome</keyword>
<evidence type="ECO:0000313" key="3">
    <source>
        <dbReference type="EMBL" id="CAK9176658.1"/>
    </source>
</evidence>
<dbReference type="FunFam" id="2.40.50.100:FF:000059">
    <property type="entry name" value="Biotin/lipoyl attachment domain-containing protein"/>
    <property type="match status" value="1"/>
</dbReference>
<evidence type="ECO:0000313" key="4">
    <source>
        <dbReference type="Proteomes" id="UP001642360"/>
    </source>
</evidence>
<feature type="region of interest" description="Disordered" evidence="1">
    <location>
        <begin position="129"/>
        <end position="149"/>
    </location>
</feature>
<accession>A0ABC8U981</accession>
<gene>
    <name evidence="3" type="ORF">ILEXP_LOCUS46521</name>
</gene>
<dbReference type="PANTHER" id="PTHR47597">
    <property type="entry name" value="IS A MEMBER OF THE PF|00364 BIOTIN-REQUIRING ENZYMES FAMILY-RELATED"/>
    <property type="match status" value="1"/>
</dbReference>
<sequence>MAACSFGASSIKTPILKLGGSIRPKLGTLQLLHGTRIVTPTRYDRLVISQRSEKALIECQCSSVEAGATTKLEEGSRESISSGAVSHPIPSSYEVEYLLTKLCDTTSVAEFELNLDGFRLYVLRDLTGRSKTSPPPTSAPVSTSATVDTPDLNGSVSSLSLSKPLPFKAADEGLVVLQSPRVGYFRRSRTIKGKRAPPSCKEKQIVKEGQVLCYIEQLGGEIPIESDTSGEVIKILREDGDPVGYGDALIGIKKLQ</sequence>
<dbReference type="Proteomes" id="UP001642360">
    <property type="component" value="Unassembled WGS sequence"/>
</dbReference>
<comment type="caution">
    <text evidence="3">The sequence shown here is derived from an EMBL/GenBank/DDBJ whole genome shotgun (WGS) entry which is preliminary data.</text>
</comment>
<organism evidence="3 4">
    <name type="scientific">Ilex paraguariensis</name>
    <name type="common">yerba mate</name>
    <dbReference type="NCBI Taxonomy" id="185542"/>
    <lineage>
        <taxon>Eukaryota</taxon>
        <taxon>Viridiplantae</taxon>
        <taxon>Streptophyta</taxon>
        <taxon>Embryophyta</taxon>
        <taxon>Tracheophyta</taxon>
        <taxon>Spermatophyta</taxon>
        <taxon>Magnoliopsida</taxon>
        <taxon>eudicotyledons</taxon>
        <taxon>Gunneridae</taxon>
        <taxon>Pentapetalae</taxon>
        <taxon>asterids</taxon>
        <taxon>campanulids</taxon>
        <taxon>Aquifoliales</taxon>
        <taxon>Aquifoliaceae</taxon>
        <taxon>Ilex</taxon>
    </lineage>
</organism>
<dbReference type="AlphaFoldDB" id="A0ABC8U981"/>
<dbReference type="InterPro" id="IPR053217">
    <property type="entry name" value="ACC_Biotin_Carrier"/>
</dbReference>
<evidence type="ECO:0000256" key="1">
    <source>
        <dbReference type="SAM" id="MobiDB-lite"/>
    </source>
</evidence>
<feature type="domain" description="Lipoyl-binding" evidence="2">
    <location>
        <begin position="198"/>
        <end position="251"/>
    </location>
</feature>
<evidence type="ECO:0000259" key="2">
    <source>
        <dbReference type="Pfam" id="PF00364"/>
    </source>
</evidence>
<dbReference type="Pfam" id="PF00364">
    <property type="entry name" value="Biotin_lipoyl"/>
    <property type="match status" value="1"/>
</dbReference>
<reference evidence="3 4" key="1">
    <citation type="submission" date="2024-02" db="EMBL/GenBank/DDBJ databases">
        <authorList>
            <person name="Vignale AGUSTIN F."/>
            <person name="Sosa J E."/>
            <person name="Modenutti C."/>
        </authorList>
    </citation>
    <scope>NUCLEOTIDE SEQUENCE [LARGE SCALE GENOMIC DNA]</scope>
</reference>
<dbReference type="EMBL" id="CAUOFW020006880">
    <property type="protein sequence ID" value="CAK9176658.1"/>
    <property type="molecule type" value="Genomic_DNA"/>
</dbReference>